<accession>A0AAN8KIZ9</accession>
<evidence type="ECO:0000313" key="6">
    <source>
        <dbReference type="Proteomes" id="UP001347796"/>
    </source>
</evidence>
<protein>
    <recommendedName>
        <fullName evidence="4">PABS domain-containing protein</fullName>
    </recommendedName>
</protein>
<dbReference type="PANTHER" id="PTHR11558:SF11">
    <property type="entry name" value="SPERMIDINE SYNTHASE"/>
    <property type="match status" value="1"/>
</dbReference>
<dbReference type="GO" id="GO:0005829">
    <property type="term" value="C:cytosol"/>
    <property type="evidence" value="ECO:0007669"/>
    <property type="project" value="TreeGrafter"/>
</dbReference>
<evidence type="ECO:0000256" key="2">
    <source>
        <dbReference type="ARBA" id="ARBA00022679"/>
    </source>
</evidence>
<dbReference type="InterPro" id="IPR030374">
    <property type="entry name" value="PABS"/>
</dbReference>
<keyword evidence="2 3" id="KW-0808">Transferase</keyword>
<evidence type="ECO:0000256" key="1">
    <source>
        <dbReference type="ARBA" id="ARBA00007867"/>
    </source>
</evidence>
<dbReference type="InterPro" id="IPR001045">
    <property type="entry name" value="Spermi_synthase"/>
</dbReference>
<comment type="caution">
    <text evidence="3">Lacks conserved residue(s) required for the propagation of feature annotation.</text>
</comment>
<name>A0AAN8KIZ9_PATCE</name>
<dbReference type="Gene3D" id="3.40.50.150">
    <property type="entry name" value="Vaccinia Virus protein VP39"/>
    <property type="match status" value="1"/>
</dbReference>
<sequence>MDSNAIYFPNRCMYVVFFSASAIKSTKRNKSKFDEMVIDKSYLACLHHLTMIGGLAFLPNIDDNKEPSATCLIIGLGGGALTCFLHQHLSKTKIDVVDIDATIVHIARQWFGFKDGDNLKVHVDNGIDFIKTACDEGKKYDVVILTIRTKL</sequence>
<gene>
    <name evidence="5" type="ORF">SNE40_001272</name>
</gene>
<organism evidence="5 6">
    <name type="scientific">Patella caerulea</name>
    <name type="common">Rayed Mediterranean limpet</name>
    <dbReference type="NCBI Taxonomy" id="87958"/>
    <lineage>
        <taxon>Eukaryota</taxon>
        <taxon>Metazoa</taxon>
        <taxon>Spiralia</taxon>
        <taxon>Lophotrochozoa</taxon>
        <taxon>Mollusca</taxon>
        <taxon>Gastropoda</taxon>
        <taxon>Patellogastropoda</taxon>
        <taxon>Patelloidea</taxon>
        <taxon>Patellidae</taxon>
        <taxon>Patella</taxon>
    </lineage>
</organism>
<dbReference type="Proteomes" id="UP001347796">
    <property type="component" value="Unassembled WGS sequence"/>
</dbReference>
<dbReference type="EMBL" id="JAZGQO010000001">
    <property type="protein sequence ID" value="KAK6195953.1"/>
    <property type="molecule type" value="Genomic_DNA"/>
</dbReference>
<keyword evidence="3" id="KW-0620">Polyamine biosynthesis</keyword>
<dbReference type="PANTHER" id="PTHR11558">
    <property type="entry name" value="SPERMIDINE/SPERMINE SYNTHASE"/>
    <property type="match status" value="1"/>
</dbReference>
<feature type="domain" description="PABS" evidence="4">
    <location>
        <begin position="1"/>
        <end position="151"/>
    </location>
</feature>
<comment type="caution">
    <text evidence="5">The sequence shown here is derived from an EMBL/GenBank/DDBJ whole genome shotgun (WGS) entry which is preliminary data.</text>
</comment>
<evidence type="ECO:0000313" key="5">
    <source>
        <dbReference type="EMBL" id="KAK6195953.1"/>
    </source>
</evidence>
<proteinExistence type="inferred from homology"/>
<keyword evidence="6" id="KW-1185">Reference proteome</keyword>
<dbReference type="SUPFAM" id="SSF53335">
    <property type="entry name" value="S-adenosyl-L-methionine-dependent methyltransferases"/>
    <property type="match status" value="1"/>
</dbReference>
<dbReference type="PROSITE" id="PS51006">
    <property type="entry name" value="PABS_2"/>
    <property type="match status" value="1"/>
</dbReference>
<dbReference type="GO" id="GO:0008295">
    <property type="term" value="P:spermidine biosynthetic process"/>
    <property type="evidence" value="ECO:0007669"/>
    <property type="project" value="TreeGrafter"/>
</dbReference>
<dbReference type="AlphaFoldDB" id="A0AAN8KIZ9"/>
<evidence type="ECO:0000256" key="3">
    <source>
        <dbReference type="PROSITE-ProRule" id="PRU00354"/>
    </source>
</evidence>
<evidence type="ECO:0000259" key="4">
    <source>
        <dbReference type="PROSITE" id="PS51006"/>
    </source>
</evidence>
<reference evidence="5 6" key="1">
    <citation type="submission" date="2024-01" db="EMBL/GenBank/DDBJ databases">
        <title>The genome of the rayed Mediterranean limpet Patella caerulea (Linnaeus, 1758).</title>
        <authorList>
            <person name="Anh-Thu Weber A."/>
            <person name="Halstead-Nussloch G."/>
        </authorList>
    </citation>
    <scope>NUCLEOTIDE SEQUENCE [LARGE SCALE GENOMIC DNA]</scope>
    <source>
        <strain evidence="5">AATW-2023a</strain>
        <tissue evidence="5">Whole specimen</tissue>
    </source>
</reference>
<dbReference type="Pfam" id="PF01564">
    <property type="entry name" value="Spermine_synth"/>
    <property type="match status" value="1"/>
</dbReference>
<dbReference type="GO" id="GO:0004766">
    <property type="term" value="F:spermidine synthase activity"/>
    <property type="evidence" value="ECO:0007669"/>
    <property type="project" value="TreeGrafter"/>
</dbReference>
<comment type="similarity">
    <text evidence="1">Belongs to the spermidine/spermine synthase family.</text>
</comment>
<dbReference type="InterPro" id="IPR029063">
    <property type="entry name" value="SAM-dependent_MTases_sf"/>
</dbReference>